<dbReference type="Proteomes" id="UP000886520">
    <property type="component" value="Chromosome 3"/>
</dbReference>
<accession>A0A9D4ZRP7</accession>
<evidence type="ECO:0000313" key="1">
    <source>
        <dbReference type="EMBL" id="KAI5083546.1"/>
    </source>
</evidence>
<organism evidence="1 2">
    <name type="scientific">Adiantum capillus-veneris</name>
    <name type="common">Maidenhair fern</name>
    <dbReference type="NCBI Taxonomy" id="13818"/>
    <lineage>
        <taxon>Eukaryota</taxon>
        <taxon>Viridiplantae</taxon>
        <taxon>Streptophyta</taxon>
        <taxon>Embryophyta</taxon>
        <taxon>Tracheophyta</taxon>
        <taxon>Polypodiopsida</taxon>
        <taxon>Polypodiidae</taxon>
        <taxon>Polypodiales</taxon>
        <taxon>Pteridineae</taxon>
        <taxon>Pteridaceae</taxon>
        <taxon>Vittarioideae</taxon>
        <taxon>Adiantum</taxon>
    </lineage>
</organism>
<dbReference type="AlphaFoldDB" id="A0A9D4ZRP7"/>
<dbReference type="PANTHER" id="PTHR10775:SF185">
    <property type="entry name" value="OS08G0208400 PROTEIN"/>
    <property type="match status" value="1"/>
</dbReference>
<dbReference type="OrthoDB" id="1933987at2759"/>
<gene>
    <name evidence="1" type="ORF">GOP47_0003289</name>
</gene>
<dbReference type="EMBL" id="JABFUD020000002">
    <property type="protein sequence ID" value="KAI5083546.1"/>
    <property type="molecule type" value="Genomic_DNA"/>
</dbReference>
<protein>
    <submittedName>
        <fullName evidence="1">Uncharacterized protein</fullName>
    </submittedName>
</protein>
<sequence length="252" mass="28594">MYVGLYISGHNACPTCGPSLVTKRPDSLHKVIYPNNHCFLPQGHNKHKAPTNGKTPLKLMMKYWATIWEEHHNNNPPCPPPKGMSRYSIFLRLPYWKDLKIQHLLDSMHIIKNVAQTPWDHIIGKKDSLGVREDLRLLKRLPTSATPRRAPNGKIVLPKAPWMLDKVKGTIASIRTPTGYMRSLKGAFTKAKKGGSVQLYGLKSHDWHKMLHVIFILPILSIVCVYDYHSLSLPLIYIVVHSVGTRKSGTLF</sequence>
<comment type="caution">
    <text evidence="1">The sequence shown here is derived from an EMBL/GenBank/DDBJ whole genome shotgun (WGS) entry which is preliminary data.</text>
</comment>
<keyword evidence="2" id="KW-1185">Reference proteome</keyword>
<name>A0A9D4ZRP7_ADICA</name>
<proteinExistence type="predicted"/>
<dbReference type="PANTHER" id="PTHR10775">
    <property type="entry name" value="OS08G0208400 PROTEIN"/>
    <property type="match status" value="1"/>
</dbReference>
<reference evidence="1" key="1">
    <citation type="submission" date="2021-01" db="EMBL/GenBank/DDBJ databases">
        <title>Adiantum capillus-veneris genome.</title>
        <authorList>
            <person name="Fang Y."/>
            <person name="Liao Q."/>
        </authorList>
    </citation>
    <scope>NUCLEOTIDE SEQUENCE</scope>
    <source>
        <strain evidence="1">H3</strain>
        <tissue evidence="1">Leaf</tissue>
    </source>
</reference>
<evidence type="ECO:0000313" key="2">
    <source>
        <dbReference type="Proteomes" id="UP000886520"/>
    </source>
</evidence>